<dbReference type="Gene3D" id="1.25.40.10">
    <property type="entry name" value="Tetratricopeptide repeat domain"/>
    <property type="match status" value="1"/>
</dbReference>
<sequence length="504" mass="57503">MHSLVHLAIRSWVAENESEKEQNKAAIARLEEVFPTDKWENRDVWRQFLPHAIKILRRGGDDWRKELCKLGYWVGRCLLVDGRGTEAVELLEHVVRVWETTLADNHPDRLASQHELAVAYRVNGQIKEAVKLLDHVVTVQETTLAEDHPHRLAPQHALTMAYQTNGQIKEALKLLEHVVAVRETTLAEDHPHRLASQHELAIAYRANGQIKEAVKLLEHVVAVRETTLAEDHPDRLASQHALAVAYQANGQIKEAVKLLEHVVAPLSMTYRPKDTQPSTVDHDLTVLTGGRTLDDIHALPSDTRRAILHKYLVRKEPILMQEPTGWSNEESIKRFILLKELLKEDESRRNLLLEARRVLYEENSFIIYFDDFSRFLDDMLGNWEGAAAVETLLRHLTVRVKRDECQCGQLMKYMQQASYFAMMPQLQKISFEWFDPSKDLKDADDRDAPDDGVSLSSCSCGKRSSSQSCWGDGCTDDSGDSSDTLRWETSDDDGIWSLDEDIQG</sequence>
<dbReference type="InterPro" id="IPR053137">
    <property type="entry name" value="NLR-like"/>
</dbReference>
<dbReference type="Proteomes" id="UP000290540">
    <property type="component" value="Unassembled WGS sequence"/>
</dbReference>
<reference evidence="2 3" key="1">
    <citation type="submission" date="2016-12" db="EMBL/GenBank/DDBJ databases">
        <title>Draft genome sequence of Fusarium oxysporum causing rot on Narcissus.</title>
        <authorList>
            <person name="Armitage A.D."/>
            <person name="Taylor A."/>
            <person name="Clarkson J.P."/>
            <person name="Harrison R.J."/>
            <person name="Jackson A.C."/>
        </authorList>
    </citation>
    <scope>NUCLEOTIDE SEQUENCE [LARGE SCALE GENOMIC DNA]</scope>
    <source>
        <strain evidence="2 3">N139</strain>
    </source>
</reference>
<dbReference type="PANTHER" id="PTHR46082:SF6">
    <property type="entry name" value="AAA+ ATPASE DOMAIN-CONTAINING PROTEIN-RELATED"/>
    <property type="match status" value="1"/>
</dbReference>
<dbReference type="InterPro" id="IPR011990">
    <property type="entry name" value="TPR-like_helical_dom_sf"/>
</dbReference>
<dbReference type="EMBL" id="MQTW01000214">
    <property type="protein sequence ID" value="RYC81876.1"/>
    <property type="molecule type" value="Genomic_DNA"/>
</dbReference>
<evidence type="ECO:0000313" key="3">
    <source>
        <dbReference type="Proteomes" id="UP000290540"/>
    </source>
</evidence>
<dbReference type="SUPFAM" id="SSF48452">
    <property type="entry name" value="TPR-like"/>
    <property type="match status" value="2"/>
</dbReference>
<feature type="compositionally biased region" description="Low complexity" evidence="1">
    <location>
        <begin position="454"/>
        <end position="473"/>
    </location>
</feature>
<evidence type="ECO:0000313" key="2">
    <source>
        <dbReference type="EMBL" id="RYC81876.1"/>
    </source>
</evidence>
<proteinExistence type="predicted"/>
<evidence type="ECO:0000256" key="1">
    <source>
        <dbReference type="SAM" id="MobiDB-lite"/>
    </source>
</evidence>
<dbReference type="PANTHER" id="PTHR46082">
    <property type="entry name" value="ATP/GTP-BINDING PROTEIN-RELATED"/>
    <property type="match status" value="1"/>
</dbReference>
<comment type="caution">
    <text evidence="2">The sequence shown here is derived from an EMBL/GenBank/DDBJ whole genome shotgun (WGS) entry which is preliminary data.</text>
</comment>
<organism evidence="2 3">
    <name type="scientific">Fusarium oxysporum f. sp. narcissi</name>
    <dbReference type="NCBI Taxonomy" id="451672"/>
    <lineage>
        <taxon>Eukaryota</taxon>
        <taxon>Fungi</taxon>
        <taxon>Dikarya</taxon>
        <taxon>Ascomycota</taxon>
        <taxon>Pezizomycotina</taxon>
        <taxon>Sordariomycetes</taxon>
        <taxon>Hypocreomycetidae</taxon>
        <taxon>Hypocreales</taxon>
        <taxon>Nectriaceae</taxon>
        <taxon>Fusarium</taxon>
        <taxon>Fusarium oxysporum species complex</taxon>
    </lineage>
</organism>
<name>A0A4V1RYK0_FUSOX</name>
<dbReference type="AlphaFoldDB" id="A0A4V1RYK0"/>
<gene>
    <name evidence="2" type="ORF">BFJ63_vAg15223</name>
</gene>
<dbReference type="Pfam" id="PF13374">
    <property type="entry name" value="TPR_10"/>
    <property type="match status" value="1"/>
</dbReference>
<accession>A0A4V1RYK0</accession>
<dbReference type="Pfam" id="PF13424">
    <property type="entry name" value="TPR_12"/>
    <property type="match status" value="2"/>
</dbReference>
<evidence type="ECO:0008006" key="4">
    <source>
        <dbReference type="Google" id="ProtNLM"/>
    </source>
</evidence>
<protein>
    <recommendedName>
        <fullName evidence="4">Kinesin light chain</fullName>
    </recommendedName>
</protein>
<feature type="region of interest" description="Disordered" evidence="1">
    <location>
        <begin position="442"/>
        <end position="491"/>
    </location>
</feature>